<dbReference type="EMBL" id="KV722349">
    <property type="protein sequence ID" value="OCH93908.1"/>
    <property type="molecule type" value="Genomic_DNA"/>
</dbReference>
<name>A0A8E2J3L4_9APHY</name>
<evidence type="ECO:0000313" key="2">
    <source>
        <dbReference type="Proteomes" id="UP000250043"/>
    </source>
</evidence>
<organism evidence="1 2">
    <name type="scientific">Obba rivulosa</name>
    <dbReference type="NCBI Taxonomy" id="1052685"/>
    <lineage>
        <taxon>Eukaryota</taxon>
        <taxon>Fungi</taxon>
        <taxon>Dikarya</taxon>
        <taxon>Basidiomycota</taxon>
        <taxon>Agaricomycotina</taxon>
        <taxon>Agaricomycetes</taxon>
        <taxon>Polyporales</taxon>
        <taxon>Gelatoporiaceae</taxon>
        <taxon>Obba</taxon>
    </lineage>
</organism>
<dbReference type="SUPFAM" id="SSF52047">
    <property type="entry name" value="RNI-like"/>
    <property type="match status" value="1"/>
</dbReference>
<evidence type="ECO:0008006" key="3">
    <source>
        <dbReference type="Google" id="ProtNLM"/>
    </source>
</evidence>
<proteinExistence type="predicted"/>
<protein>
    <recommendedName>
        <fullName evidence="3">F-box domain-containing protein</fullName>
    </recommendedName>
</protein>
<reference evidence="1 2" key="1">
    <citation type="submission" date="2016-07" db="EMBL/GenBank/DDBJ databases">
        <title>Draft genome of the white-rot fungus Obba rivulosa 3A-2.</title>
        <authorList>
            <consortium name="DOE Joint Genome Institute"/>
            <person name="Miettinen O."/>
            <person name="Riley R."/>
            <person name="Acob R."/>
            <person name="Barry K."/>
            <person name="Cullen D."/>
            <person name="De Vries R."/>
            <person name="Hainaut M."/>
            <person name="Hatakka A."/>
            <person name="Henrissat B."/>
            <person name="Hilden K."/>
            <person name="Kuo R."/>
            <person name="Labutti K."/>
            <person name="Lipzen A."/>
            <person name="Makela M.R."/>
            <person name="Sandor L."/>
            <person name="Spatafora J.W."/>
            <person name="Grigoriev I.V."/>
            <person name="Hibbett D.S."/>
        </authorList>
    </citation>
    <scope>NUCLEOTIDE SEQUENCE [LARGE SCALE GENOMIC DNA]</scope>
    <source>
        <strain evidence="1 2">3A-2</strain>
    </source>
</reference>
<evidence type="ECO:0000313" key="1">
    <source>
        <dbReference type="EMBL" id="OCH93908.1"/>
    </source>
</evidence>
<sequence>MTQILLRPPFPSTVWNTRRPSLTQTGAAMANNSYNEAPLGTLAELPVASCPVETTVHTLSQRPRLPPELTDKVIDHLHSDIPTLCACALAGRALHARARAYLFRTVEIWTSRKCVRATSWFVEPAYARCVRTLRLTMGDATEAWGDERTAALLRCFHALADEGSNNQEQWLGTGVGVEMLCLRWFSFANMPQTSRLLALPSVTTLELTHLRIEVPHLLEFLNAFPALESLTVGSGLKLSIPSYYWNSMSPLPSARPQPRLRTLDFANGYCPVTELTVFQWFLDQPPDQIHIKRLGYVLAPKSLQLPASVLKALVEMVAFGCGHVHKYSPVIIEHLAVLRTLEVHFFF</sequence>
<dbReference type="AlphaFoldDB" id="A0A8E2J3L4"/>
<dbReference type="OrthoDB" id="2758040at2759"/>
<dbReference type="Proteomes" id="UP000250043">
    <property type="component" value="Unassembled WGS sequence"/>
</dbReference>
<gene>
    <name evidence="1" type="ORF">OBBRIDRAFT_854814</name>
</gene>
<accession>A0A8E2J3L4</accession>
<keyword evidence="2" id="KW-1185">Reference proteome</keyword>